<dbReference type="EMBL" id="FNBN01000007">
    <property type="protein sequence ID" value="SDG88247.1"/>
    <property type="molecule type" value="Genomic_DNA"/>
</dbReference>
<evidence type="ECO:0000313" key="4">
    <source>
        <dbReference type="Proteomes" id="UP000199045"/>
    </source>
</evidence>
<dbReference type="RefSeq" id="WP_089835646.1">
    <property type="nucleotide sequence ID" value="NZ_FNBN01000007.1"/>
</dbReference>
<feature type="domain" description="Fe-S metabolism associated" evidence="2">
    <location>
        <begin position="12"/>
        <end position="129"/>
    </location>
</feature>
<evidence type="ECO:0000259" key="2">
    <source>
        <dbReference type="Pfam" id="PF02657"/>
    </source>
</evidence>
<dbReference type="Gene3D" id="3.90.1010.10">
    <property type="match status" value="1"/>
</dbReference>
<accession>A0A1G7XVL9</accession>
<evidence type="ECO:0000256" key="1">
    <source>
        <dbReference type="ARBA" id="ARBA00010282"/>
    </source>
</evidence>
<sequence length="148" mass="16796">MTIKEKQDELISDFSFMENWMDKYEHIIQLGKELPLIDEKYKTPDHLIKGCQSQVWLHTDMQDGKLIFTADSDAVITKGLVSLMITVFSGHTPKEIAESEIYFIDAIGLSSHLSPTRSNGLLSMLKQIKLYAVAYEAKSQSQKNGKEL</sequence>
<gene>
    <name evidence="3" type="ORF">SAMN04488121_107101</name>
</gene>
<evidence type="ECO:0000313" key="3">
    <source>
        <dbReference type="EMBL" id="SDG88247.1"/>
    </source>
</evidence>
<dbReference type="InterPro" id="IPR003808">
    <property type="entry name" value="Fe-S_metab-assoc_dom"/>
</dbReference>
<reference evidence="3 4" key="1">
    <citation type="submission" date="2016-10" db="EMBL/GenBank/DDBJ databases">
        <authorList>
            <person name="de Groot N.N."/>
        </authorList>
    </citation>
    <scope>NUCLEOTIDE SEQUENCE [LARGE SCALE GENOMIC DNA]</scope>
    <source>
        <strain evidence="3 4">DSM 527</strain>
    </source>
</reference>
<dbReference type="STRING" id="104663.SAMN04488121_107101"/>
<dbReference type="AlphaFoldDB" id="A0A1G7XVL9"/>
<name>A0A1G7XVL9_CHIFI</name>
<dbReference type="PANTHER" id="PTHR43597">
    <property type="entry name" value="SULFUR ACCEPTOR PROTEIN CSDE"/>
    <property type="match status" value="1"/>
</dbReference>
<dbReference type="OrthoDB" id="9799320at2"/>
<comment type="similarity">
    <text evidence="1">Belongs to the SufE family.</text>
</comment>
<proteinExistence type="inferred from homology"/>
<dbReference type="Pfam" id="PF02657">
    <property type="entry name" value="SufE"/>
    <property type="match status" value="1"/>
</dbReference>
<protein>
    <submittedName>
        <fullName evidence="3">Cysteine desulfuration protein SufE</fullName>
    </submittedName>
</protein>
<dbReference type="Proteomes" id="UP000199045">
    <property type="component" value="Unassembled WGS sequence"/>
</dbReference>
<dbReference type="SUPFAM" id="SSF82649">
    <property type="entry name" value="SufE/NifU"/>
    <property type="match status" value="1"/>
</dbReference>
<dbReference type="PANTHER" id="PTHR43597:SF5">
    <property type="entry name" value="SUFE-LIKE PROTEIN 2, CHLOROPLASTIC"/>
    <property type="match status" value="1"/>
</dbReference>
<organism evidence="3 4">
    <name type="scientific">Chitinophaga filiformis</name>
    <name type="common">Myxococcus filiformis</name>
    <name type="synonym">Flexibacter filiformis</name>
    <dbReference type="NCBI Taxonomy" id="104663"/>
    <lineage>
        <taxon>Bacteria</taxon>
        <taxon>Pseudomonadati</taxon>
        <taxon>Bacteroidota</taxon>
        <taxon>Chitinophagia</taxon>
        <taxon>Chitinophagales</taxon>
        <taxon>Chitinophagaceae</taxon>
        <taxon>Chitinophaga</taxon>
    </lineage>
</organism>